<evidence type="ECO:0000256" key="1">
    <source>
        <dbReference type="SAM" id="Coils"/>
    </source>
</evidence>
<keyword evidence="4" id="KW-1185">Reference proteome</keyword>
<feature type="region of interest" description="Disordered" evidence="2">
    <location>
        <begin position="161"/>
        <end position="184"/>
    </location>
</feature>
<protein>
    <recommendedName>
        <fullName evidence="5">BZIP domain-containing protein</fullName>
    </recommendedName>
</protein>
<reference evidence="3" key="1">
    <citation type="submission" date="2018-05" db="EMBL/GenBank/DDBJ databases">
        <title>Draft genome of Mucuna pruriens seed.</title>
        <authorList>
            <person name="Nnadi N.E."/>
            <person name="Vos R."/>
            <person name="Hasami M.H."/>
            <person name="Devisetty U.K."/>
            <person name="Aguiy J.C."/>
        </authorList>
    </citation>
    <scope>NUCLEOTIDE SEQUENCE [LARGE SCALE GENOMIC DNA]</scope>
    <source>
        <strain evidence="3">JCA_2017</strain>
    </source>
</reference>
<comment type="caution">
    <text evidence="3">The sequence shown here is derived from an EMBL/GenBank/DDBJ whole genome shotgun (WGS) entry which is preliminary data.</text>
</comment>
<accession>A0A371FH22</accession>
<keyword evidence="1" id="KW-0175">Coiled coil</keyword>
<proteinExistence type="predicted"/>
<organism evidence="3 4">
    <name type="scientific">Mucuna pruriens</name>
    <name type="common">Velvet bean</name>
    <name type="synonym">Dolichos pruriens</name>
    <dbReference type="NCBI Taxonomy" id="157652"/>
    <lineage>
        <taxon>Eukaryota</taxon>
        <taxon>Viridiplantae</taxon>
        <taxon>Streptophyta</taxon>
        <taxon>Embryophyta</taxon>
        <taxon>Tracheophyta</taxon>
        <taxon>Spermatophyta</taxon>
        <taxon>Magnoliopsida</taxon>
        <taxon>eudicotyledons</taxon>
        <taxon>Gunneridae</taxon>
        <taxon>Pentapetalae</taxon>
        <taxon>rosids</taxon>
        <taxon>fabids</taxon>
        <taxon>Fabales</taxon>
        <taxon>Fabaceae</taxon>
        <taxon>Papilionoideae</taxon>
        <taxon>50 kb inversion clade</taxon>
        <taxon>NPAAA clade</taxon>
        <taxon>indigoferoid/millettioid clade</taxon>
        <taxon>Phaseoleae</taxon>
        <taxon>Mucuna</taxon>
    </lineage>
</organism>
<gene>
    <name evidence="3" type="ORF">CR513_42324</name>
</gene>
<evidence type="ECO:0000313" key="4">
    <source>
        <dbReference type="Proteomes" id="UP000257109"/>
    </source>
</evidence>
<evidence type="ECO:0000313" key="3">
    <source>
        <dbReference type="EMBL" id="RDX77540.1"/>
    </source>
</evidence>
<feature type="coiled-coil region" evidence="1">
    <location>
        <begin position="85"/>
        <end position="119"/>
    </location>
</feature>
<name>A0A371FH22_MUCPR</name>
<feature type="non-terminal residue" evidence="3">
    <location>
        <position position="1"/>
    </location>
</feature>
<dbReference type="Proteomes" id="UP000257109">
    <property type="component" value="Unassembled WGS sequence"/>
</dbReference>
<evidence type="ECO:0000256" key="2">
    <source>
        <dbReference type="SAM" id="MobiDB-lite"/>
    </source>
</evidence>
<sequence length="184" mass="21155">MAARAEEAAREAQEEARFWKDRFMKLAWTANQAIRSIPRGLCMAEEMVKQPRTPIEITQFLSLRRNLRKAKHSAHQHKYTMRLKSKVMESKVEAVKQQNQDLKSEVGQLREQMAQMFQILTQTNAVVTTLVNTNAALGAHKMAMPATPGIHHMECHRDGTSKMPPMRNNKTPWIMGQDSMPTWE</sequence>
<evidence type="ECO:0008006" key="5">
    <source>
        <dbReference type="Google" id="ProtNLM"/>
    </source>
</evidence>
<dbReference type="EMBL" id="QJKJ01009144">
    <property type="protein sequence ID" value="RDX77540.1"/>
    <property type="molecule type" value="Genomic_DNA"/>
</dbReference>
<dbReference type="AlphaFoldDB" id="A0A371FH22"/>